<reference evidence="3" key="1">
    <citation type="submission" date="2020-09" db="EMBL/GenBank/DDBJ databases">
        <authorList>
            <person name="Kikuchi T."/>
        </authorList>
    </citation>
    <scope>NUCLEOTIDE SEQUENCE</scope>
    <source>
        <strain evidence="3">SH1</strain>
    </source>
</reference>
<name>A0A811KXG2_9BILA</name>
<feature type="compositionally biased region" description="Pro residues" evidence="1">
    <location>
        <begin position="38"/>
        <end position="51"/>
    </location>
</feature>
<keyword evidence="2" id="KW-0732">Signal</keyword>
<evidence type="ECO:0000313" key="4">
    <source>
        <dbReference type="Proteomes" id="UP000614601"/>
    </source>
</evidence>
<evidence type="ECO:0000256" key="2">
    <source>
        <dbReference type="SAM" id="SignalP"/>
    </source>
</evidence>
<evidence type="ECO:0000256" key="1">
    <source>
        <dbReference type="SAM" id="MobiDB-lite"/>
    </source>
</evidence>
<feature type="chain" id="PRO_5035595351" evidence="2">
    <location>
        <begin position="20"/>
        <end position="346"/>
    </location>
</feature>
<accession>A0A811KXG2</accession>
<sequence>MLKWLAILSLAVLLAQTSAEEEPESNVKNGTAKGHYYPQPPQSYYPPPPPYKRPRKPILIDDYVCDIDASILVVTTKPTDNNGYPAPPQNGYGPAPEAYGQPQGYGQGPPPPPGYNNPPPPQGYGPPPPPQGYGQAPPPQGYGQGPPPPAGYGSAPPPHQHQPGGYRQKRHAYGNAPPPPPPQGYGNAPPPPAGYGNPPPPQYGSSPAPQPYGPPPPQGYGAPPIYGAPPKLTEPKADRLRCSAIAFTSLKDCQKCCQIAARKDQSIPKSDIIGFLLDFNQLDFGGEAPIPSYAGVAQPLQHYGGSENGDYGYTSSGDNKCVCCAPKRKVYAPPPPSYGQPQPGYY</sequence>
<proteinExistence type="predicted"/>
<keyword evidence="4" id="KW-1185">Reference proteome</keyword>
<feature type="signal peptide" evidence="2">
    <location>
        <begin position="1"/>
        <end position="19"/>
    </location>
</feature>
<feature type="compositionally biased region" description="Pro residues" evidence="1">
    <location>
        <begin position="108"/>
        <end position="160"/>
    </location>
</feature>
<dbReference type="Proteomes" id="UP000783686">
    <property type="component" value="Unassembled WGS sequence"/>
</dbReference>
<dbReference type="OrthoDB" id="5870816at2759"/>
<feature type="compositionally biased region" description="Pro residues" evidence="1">
    <location>
        <begin position="176"/>
        <end position="218"/>
    </location>
</feature>
<feature type="region of interest" description="Disordered" evidence="1">
    <location>
        <begin position="18"/>
        <end position="57"/>
    </location>
</feature>
<dbReference type="EMBL" id="CAJFDH010000004">
    <property type="protein sequence ID" value="CAD5220242.1"/>
    <property type="molecule type" value="Genomic_DNA"/>
</dbReference>
<dbReference type="Proteomes" id="UP000614601">
    <property type="component" value="Unassembled WGS sequence"/>
</dbReference>
<evidence type="ECO:0000313" key="3">
    <source>
        <dbReference type="EMBL" id="CAD5220242.1"/>
    </source>
</evidence>
<protein>
    <submittedName>
        <fullName evidence="3">Uncharacterized protein</fullName>
    </submittedName>
</protein>
<organism evidence="3 4">
    <name type="scientific">Bursaphelenchus okinawaensis</name>
    <dbReference type="NCBI Taxonomy" id="465554"/>
    <lineage>
        <taxon>Eukaryota</taxon>
        <taxon>Metazoa</taxon>
        <taxon>Ecdysozoa</taxon>
        <taxon>Nematoda</taxon>
        <taxon>Chromadorea</taxon>
        <taxon>Rhabditida</taxon>
        <taxon>Tylenchina</taxon>
        <taxon>Tylenchomorpha</taxon>
        <taxon>Aphelenchoidea</taxon>
        <taxon>Aphelenchoididae</taxon>
        <taxon>Bursaphelenchus</taxon>
    </lineage>
</organism>
<comment type="caution">
    <text evidence="3">The sequence shown here is derived from an EMBL/GenBank/DDBJ whole genome shotgun (WGS) entry which is preliminary data.</text>
</comment>
<dbReference type="AlphaFoldDB" id="A0A811KXG2"/>
<feature type="compositionally biased region" description="Low complexity" evidence="1">
    <location>
        <begin position="219"/>
        <end position="230"/>
    </location>
</feature>
<gene>
    <name evidence="3" type="ORF">BOKJ2_LOCUS8846</name>
</gene>
<dbReference type="EMBL" id="CAJFCW020000004">
    <property type="protein sequence ID" value="CAG9113404.1"/>
    <property type="molecule type" value="Genomic_DNA"/>
</dbReference>
<feature type="region of interest" description="Disordered" evidence="1">
    <location>
        <begin position="76"/>
        <end position="234"/>
    </location>
</feature>